<sequence>MVNRAANATIKGYFYQFDFAILQLLKTADEDAKITVEGVEDVDIEDVSNEDYIQCKYYAATDYNHSVIKPAIAAMIVHFKEVGSKKTPFPKYKLYGHYNSGQEKLPERHLITVDFIKNHFLTTTKKEGAIELVHVKNSISDAEILQFAGQLEIDVFAQSYESQFENIAELLASAIPGATKEDAKNLFYPASINNIRALAIEKNQAERVTTKKRFLKEINNKKFLFDSWLKQYQGARKYAALVRDKYFKQSTATSIENKARFFIVNLPPNSFDVGNALDFALKLSKKFSNRASSRIKDNDRFCPYLHLANTDELGHRELKKSLLDSAVLFLDGHDFKGSEFYVDSILKGPTSYTETRLKLIDELTDVNSTLRGAHRRPIEVFEFYHEIPIAGLDIPQAALYAAIKVDSFEDIKEMIK</sequence>
<comment type="caution">
    <text evidence="1">The sequence shown here is derived from an EMBL/GenBank/DDBJ whole genome shotgun (WGS) entry which is preliminary data.</text>
</comment>
<dbReference type="NCBIfam" id="NF042945">
    <property type="entry name" value="DUF4297_antiphage"/>
    <property type="match status" value="1"/>
</dbReference>
<accession>A0A0P9QBC6</accession>
<reference evidence="1 2" key="1">
    <citation type="submission" date="2015-09" db="EMBL/GenBank/DDBJ databases">
        <title>Genome announcement of multiple Pseudomonas syringae strains.</title>
        <authorList>
            <person name="Thakur S."/>
            <person name="Wang P.W."/>
            <person name="Gong Y."/>
            <person name="Weir B.S."/>
            <person name="Guttman D.S."/>
        </authorList>
    </citation>
    <scope>NUCLEOTIDE SEQUENCE [LARGE SCALE GENOMIC DNA]</scope>
    <source>
        <strain evidence="1 2">ICMP9419</strain>
    </source>
</reference>
<evidence type="ECO:0000313" key="2">
    <source>
        <dbReference type="Proteomes" id="UP000050381"/>
    </source>
</evidence>
<dbReference type="EMBL" id="LJQD01000282">
    <property type="protein sequence ID" value="KPW94999.1"/>
    <property type="molecule type" value="Genomic_DNA"/>
</dbReference>
<dbReference type="Proteomes" id="UP000050381">
    <property type="component" value="Unassembled WGS sequence"/>
</dbReference>
<name>A0A0P9QBC6_PSESX</name>
<dbReference type="RefSeq" id="WP_053191924.1">
    <property type="nucleotide sequence ID" value="NZ_LJQD01000282.1"/>
</dbReference>
<gene>
    <name evidence="1" type="ORF">ALO79_200268</name>
</gene>
<organism evidence="1 2">
    <name type="scientific">Pseudomonas syringae pv. castaneae</name>
    <dbReference type="NCBI Taxonomy" id="264450"/>
    <lineage>
        <taxon>Bacteria</taxon>
        <taxon>Pseudomonadati</taxon>
        <taxon>Pseudomonadota</taxon>
        <taxon>Gammaproteobacteria</taxon>
        <taxon>Pseudomonadales</taxon>
        <taxon>Pseudomonadaceae</taxon>
        <taxon>Pseudomonas</taxon>
        <taxon>Pseudomonas syringae</taxon>
    </lineage>
</organism>
<proteinExistence type="predicted"/>
<protein>
    <submittedName>
        <fullName evidence="1">Uncharacterized protein</fullName>
    </submittedName>
</protein>
<evidence type="ECO:0000313" key="1">
    <source>
        <dbReference type="EMBL" id="KPW94999.1"/>
    </source>
</evidence>
<dbReference type="AlphaFoldDB" id="A0A0P9QBC6"/>
<dbReference type="PATRIC" id="fig|264450.4.peg.5123"/>